<reference evidence="1" key="1">
    <citation type="submission" date="2009-10" db="EMBL/GenBank/DDBJ databases">
        <title>Diversity of trophic interactions inside an arsenic-rich microbial ecosystem.</title>
        <authorList>
            <person name="Bertin P.N."/>
            <person name="Heinrich-Salmeron A."/>
            <person name="Pelletier E."/>
            <person name="Goulhen-Chollet F."/>
            <person name="Arsene-Ploetze F."/>
            <person name="Gallien S."/>
            <person name="Calteau A."/>
            <person name="Vallenet D."/>
            <person name="Casiot C."/>
            <person name="Chane-Woon-Ming B."/>
            <person name="Giloteaux L."/>
            <person name="Barakat M."/>
            <person name="Bonnefoy V."/>
            <person name="Bruneel O."/>
            <person name="Chandler M."/>
            <person name="Cleiss J."/>
            <person name="Duran R."/>
            <person name="Elbaz-Poulichet F."/>
            <person name="Fonknechten N."/>
            <person name="Lauga B."/>
            <person name="Mornico D."/>
            <person name="Ortet P."/>
            <person name="Schaeffer C."/>
            <person name="Siguier P."/>
            <person name="Alexander Thil Smith A."/>
            <person name="Van Dorsselaer A."/>
            <person name="Weissenbach J."/>
            <person name="Medigue C."/>
            <person name="Le Paslier D."/>
        </authorList>
    </citation>
    <scope>NUCLEOTIDE SEQUENCE</scope>
</reference>
<evidence type="ECO:0000313" key="1">
    <source>
        <dbReference type="EMBL" id="CBI11299.1"/>
    </source>
</evidence>
<dbReference type="EMBL" id="CABR01000131">
    <property type="protein sequence ID" value="CBI11299.1"/>
    <property type="molecule type" value="Genomic_DNA"/>
</dbReference>
<name>E6QVM6_9ZZZZ</name>
<gene>
    <name evidence="1" type="ORF">CARN7_2115</name>
</gene>
<protein>
    <submittedName>
        <fullName evidence="1">Uncharacterized protein</fullName>
    </submittedName>
</protein>
<dbReference type="AlphaFoldDB" id="E6QVM6"/>
<sequence length="228" mass="25830">MIFSEHVQNEWNKRPFPGFYLGNLQADLELVLQNVESLSRRFVQFLAVAQKVRNEGNETIRFIELADSLVKYGSNVTIDRTESILNELMPLGVNATYFFPSFLVGEADFKEQESTIEKAQGFMVNPHVVGNSSRFLDFLKRNREVLMQRLSEGALSFSEMVKLTGFTLEPGESMLDMFGVYAAPGLLADENQRLVVGITSMQTHLIHEEKEITGSNPLLFIEEINDTL</sequence>
<proteinExistence type="predicted"/>
<accession>E6QVM6</accession>
<organism evidence="1">
    <name type="scientific">mine drainage metagenome</name>
    <dbReference type="NCBI Taxonomy" id="410659"/>
    <lineage>
        <taxon>unclassified sequences</taxon>
        <taxon>metagenomes</taxon>
        <taxon>ecological metagenomes</taxon>
    </lineage>
</organism>
<comment type="caution">
    <text evidence="1">The sequence shown here is derived from an EMBL/GenBank/DDBJ whole genome shotgun (WGS) entry which is preliminary data.</text>
</comment>